<dbReference type="Pfam" id="PF00067">
    <property type="entry name" value="p450"/>
    <property type="match status" value="1"/>
</dbReference>
<dbReference type="GO" id="GO:0016705">
    <property type="term" value="F:oxidoreductase activity, acting on paired donors, with incorporation or reduction of molecular oxygen"/>
    <property type="evidence" value="ECO:0007669"/>
    <property type="project" value="InterPro"/>
</dbReference>
<dbReference type="Gene3D" id="1.10.630.10">
    <property type="entry name" value="Cytochrome P450"/>
    <property type="match status" value="1"/>
</dbReference>
<evidence type="ECO:0000313" key="3">
    <source>
        <dbReference type="Proteomes" id="UP000542674"/>
    </source>
</evidence>
<dbReference type="InterPro" id="IPR001128">
    <property type="entry name" value="Cyt_P450"/>
</dbReference>
<dbReference type="EMBL" id="JACHJS010000001">
    <property type="protein sequence ID" value="MBB4966958.1"/>
    <property type="molecule type" value="Genomic_DNA"/>
</dbReference>
<dbReference type="Proteomes" id="UP000542674">
    <property type="component" value="Unassembled WGS sequence"/>
</dbReference>
<dbReference type="AlphaFoldDB" id="A0A7W7T5H4"/>
<reference evidence="2 3" key="1">
    <citation type="submission" date="2020-08" db="EMBL/GenBank/DDBJ databases">
        <title>Sequencing the genomes of 1000 actinobacteria strains.</title>
        <authorList>
            <person name="Klenk H.-P."/>
        </authorList>
    </citation>
    <scope>NUCLEOTIDE SEQUENCE [LARGE SCALE GENOMIC DNA]</scope>
    <source>
        <strain evidence="2 3">DSM 45084</strain>
    </source>
</reference>
<proteinExistence type="inferred from homology"/>
<evidence type="ECO:0000256" key="1">
    <source>
        <dbReference type="ARBA" id="ARBA00010617"/>
    </source>
</evidence>
<dbReference type="GO" id="GO:0004497">
    <property type="term" value="F:monooxygenase activity"/>
    <property type="evidence" value="ECO:0007669"/>
    <property type="project" value="InterPro"/>
</dbReference>
<dbReference type="RefSeq" id="WP_184671291.1">
    <property type="nucleotide sequence ID" value="NZ_BAABAI010000037.1"/>
</dbReference>
<accession>A0A7W7T5H4</accession>
<sequence>MMAEARELGPIYRMRIFNSEFALVTGADLVAELADGTRFRKNVHAELVMLRDLAGDGLFTAFNDEPTWRKAHDVLLPSFSLGAMRGYHPTMLRVARDLLRKWDDATGPVDVAADLTRLTFDTIGLCGFDFGSFRDPEPHPFVKALAGALAYARHKSESLPGMEFLRRDRARRYREGDEVRARVHVCGDGRRLAPGVKAAFAALYEAKTGGDGGSRVAGMIASGRYAEDVRQGGRAGSCPVRAAASATSPAVTSAMST</sequence>
<keyword evidence="3" id="KW-1185">Reference proteome</keyword>
<protein>
    <submittedName>
        <fullName evidence="2">Cytochrome P450</fullName>
    </submittedName>
</protein>
<organism evidence="2 3">
    <name type="scientific">Saccharothrix violaceirubra</name>
    <dbReference type="NCBI Taxonomy" id="413306"/>
    <lineage>
        <taxon>Bacteria</taxon>
        <taxon>Bacillati</taxon>
        <taxon>Actinomycetota</taxon>
        <taxon>Actinomycetes</taxon>
        <taxon>Pseudonocardiales</taxon>
        <taxon>Pseudonocardiaceae</taxon>
        <taxon>Saccharothrix</taxon>
    </lineage>
</organism>
<dbReference type="GO" id="GO:0005506">
    <property type="term" value="F:iron ion binding"/>
    <property type="evidence" value="ECO:0007669"/>
    <property type="project" value="InterPro"/>
</dbReference>
<comment type="similarity">
    <text evidence="1">Belongs to the cytochrome P450 family.</text>
</comment>
<dbReference type="InterPro" id="IPR036396">
    <property type="entry name" value="Cyt_P450_sf"/>
</dbReference>
<dbReference type="PANTHER" id="PTHR24305:SF166">
    <property type="entry name" value="CYTOCHROME P450 12A4, MITOCHONDRIAL-RELATED"/>
    <property type="match status" value="1"/>
</dbReference>
<dbReference type="InterPro" id="IPR050121">
    <property type="entry name" value="Cytochrome_P450_monoxygenase"/>
</dbReference>
<comment type="caution">
    <text evidence="2">The sequence shown here is derived from an EMBL/GenBank/DDBJ whole genome shotgun (WGS) entry which is preliminary data.</text>
</comment>
<name>A0A7W7T5H4_9PSEU</name>
<dbReference type="PANTHER" id="PTHR24305">
    <property type="entry name" value="CYTOCHROME P450"/>
    <property type="match status" value="1"/>
</dbReference>
<dbReference type="GO" id="GO:0020037">
    <property type="term" value="F:heme binding"/>
    <property type="evidence" value="ECO:0007669"/>
    <property type="project" value="InterPro"/>
</dbReference>
<dbReference type="SUPFAM" id="SSF48264">
    <property type="entry name" value="Cytochrome P450"/>
    <property type="match status" value="1"/>
</dbReference>
<evidence type="ECO:0000313" key="2">
    <source>
        <dbReference type="EMBL" id="MBB4966958.1"/>
    </source>
</evidence>
<gene>
    <name evidence="2" type="ORF">F4559_004317</name>
</gene>